<organism evidence="1 2">
    <name type="scientific">Atlantibacter subterraneus</name>
    <dbReference type="NCBI Taxonomy" id="255519"/>
    <lineage>
        <taxon>Bacteria</taxon>
        <taxon>Pseudomonadati</taxon>
        <taxon>Pseudomonadota</taxon>
        <taxon>Gammaproteobacteria</taxon>
        <taxon>Enterobacterales</taxon>
        <taxon>Enterobacteriaceae</taxon>
        <taxon>Atlantibacter</taxon>
    </lineage>
</organism>
<proteinExistence type="predicted"/>
<gene>
    <name evidence="1" type="ORF">EGT71_18275</name>
</gene>
<evidence type="ECO:0000313" key="2">
    <source>
        <dbReference type="Proteomes" id="UP000275331"/>
    </source>
</evidence>
<protein>
    <submittedName>
        <fullName evidence="1">Uncharacterized protein</fullName>
    </submittedName>
</protein>
<sequence>MNCISALSREAHYTRNHRCRNTFKAFFCDFYLNADFISKMAKLKTALLQNGYQKKFTLL</sequence>
<reference evidence="1 2" key="1">
    <citation type="submission" date="2018-10" db="EMBL/GenBank/DDBJ databases">
        <title>Transmission dynamics of multidrug resistant bacteria on intensive care unit surfaces.</title>
        <authorList>
            <person name="D'Souza A.W."/>
            <person name="Potter R.F."/>
            <person name="Wallace M."/>
            <person name="Shupe A."/>
            <person name="Patel S."/>
            <person name="Sun S."/>
            <person name="Gul D."/>
            <person name="Kwon J.H."/>
            <person name="Andleeb S."/>
            <person name="Burnham C.-A.D."/>
            <person name="Dantas G."/>
        </authorList>
    </citation>
    <scope>NUCLEOTIDE SEQUENCE [LARGE SCALE GENOMIC DNA]</scope>
    <source>
        <strain evidence="1 2">AS_373</strain>
    </source>
</reference>
<accession>A0A3R9FQV8</accession>
<dbReference type="AlphaFoldDB" id="A0A3R9FQV8"/>
<evidence type="ECO:0000313" key="1">
    <source>
        <dbReference type="EMBL" id="RSE23140.1"/>
    </source>
</evidence>
<name>A0A3R9FQV8_9ENTR</name>
<comment type="caution">
    <text evidence="1">The sequence shown here is derived from an EMBL/GenBank/DDBJ whole genome shotgun (WGS) entry which is preliminary data.</text>
</comment>
<dbReference type="Proteomes" id="UP000275331">
    <property type="component" value="Unassembled WGS sequence"/>
</dbReference>
<dbReference type="EMBL" id="RHXB01000014">
    <property type="protein sequence ID" value="RSE23140.1"/>
    <property type="molecule type" value="Genomic_DNA"/>
</dbReference>